<evidence type="ECO:0000256" key="5">
    <source>
        <dbReference type="ARBA" id="ARBA00022927"/>
    </source>
</evidence>
<dbReference type="GO" id="GO:0003723">
    <property type="term" value="F:RNA binding"/>
    <property type="evidence" value="ECO:0007669"/>
    <property type="project" value="TreeGrafter"/>
</dbReference>
<evidence type="ECO:0000256" key="9">
    <source>
        <dbReference type="SAM" id="MobiDB-lite"/>
    </source>
</evidence>
<feature type="region of interest" description="Disordered" evidence="9">
    <location>
        <begin position="1"/>
        <end position="61"/>
    </location>
</feature>
<proteinExistence type="inferred from homology"/>
<dbReference type="GO" id="GO:0008139">
    <property type="term" value="F:nuclear localization sequence binding"/>
    <property type="evidence" value="ECO:0007669"/>
    <property type="project" value="TreeGrafter"/>
</dbReference>
<dbReference type="FunFam" id="1.10.10.2360:FF:000001">
    <property type="entry name" value="Nuclear pore complex protein Nup98-Nup96"/>
    <property type="match status" value="1"/>
</dbReference>
<evidence type="ECO:0000256" key="1">
    <source>
        <dbReference type="ARBA" id="ARBA00004567"/>
    </source>
</evidence>
<evidence type="ECO:0000313" key="11">
    <source>
        <dbReference type="Proteomes" id="UP001370490"/>
    </source>
</evidence>
<dbReference type="GO" id="GO:0051028">
    <property type="term" value="P:mRNA transport"/>
    <property type="evidence" value="ECO:0007669"/>
    <property type="project" value="UniProtKB-KW"/>
</dbReference>
<feature type="compositionally biased region" description="Polar residues" evidence="9">
    <location>
        <begin position="8"/>
        <end position="25"/>
    </location>
</feature>
<comment type="subcellular location">
    <subcellularLocation>
        <location evidence="1">Nucleus</location>
        <location evidence="1">Nuclear pore complex</location>
    </subcellularLocation>
</comment>
<dbReference type="AlphaFoldDB" id="A0AAN8V4X9"/>
<keyword evidence="5" id="KW-0653">Protein transport</keyword>
<protein>
    <submittedName>
        <fullName evidence="10">Uncharacterized protein</fullName>
    </submittedName>
</protein>
<evidence type="ECO:0000256" key="2">
    <source>
        <dbReference type="ARBA" id="ARBA00008926"/>
    </source>
</evidence>
<dbReference type="PANTHER" id="PTHR23198:SF6">
    <property type="entry name" value="NUCLEAR PORE COMPLEX PROTEIN NUP98-NUP96"/>
    <property type="match status" value="1"/>
</dbReference>
<dbReference type="GO" id="GO:0044614">
    <property type="term" value="C:nuclear pore cytoplasmic filaments"/>
    <property type="evidence" value="ECO:0007669"/>
    <property type="project" value="TreeGrafter"/>
</dbReference>
<evidence type="ECO:0000256" key="8">
    <source>
        <dbReference type="ARBA" id="ARBA00023242"/>
    </source>
</evidence>
<name>A0AAN8V4X9_9MAGN</name>
<dbReference type="Proteomes" id="UP001370490">
    <property type="component" value="Unassembled WGS sequence"/>
</dbReference>
<keyword evidence="11" id="KW-1185">Reference proteome</keyword>
<evidence type="ECO:0000256" key="7">
    <source>
        <dbReference type="ARBA" id="ARBA00023132"/>
    </source>
</evidence>
<evidence type="ECO:0000256" key="6">
    <source>
        <dbReference type="ARBA" id="ARBA00023010"/>
    </source>
</evidence>
<dbReference type="GO" id="GO:0017056">
    <property type="term" value="F:structural constituent of nuclear pore"/>
    <property type="evidence" value="ECO:0007669"/>
    <property type="project" value="TreeGrafter"/>
</dbReference>
<comment type="similarity">
    <text evidence="2">Belongs to the nucleoporin GLFG family.</text>
</comment>
<keyword evidence="3" id="KW-0813">Transport</keyword>
<evidence type="ECO:0000256" key="4">
    <source>
        <dbReference type="ARBA" id="ARBA00022816"/>
    </source>
</evidence>
<keyword evidence="6" id="KW-0811">Translocation</keyword>
<accession>A0AAN8V4X9</accession>
<keyword evidence="4" id="KW-0509">mRNA transport</keyword>
<dbReference type="EMBL" id="JBAMMX010000017">
    <property type="protein sequence ID" value="KAK6923661.1"/>
    <property type="molecule type" value="Genomic_DNA"/>
</dbReference>
<evidence type="ECO:0000313" key="10">
    <source>
        <dbReference type="EMBL" id="KAK6923661.1"/>
    </source>
</evidence>
<dbReference type="GO" id="GO:0006405">
    <property type="term" value="P:RNA export from nucleus"/>
    <property type="evidence" value="ECO:0007669"/>
    <property type="project" value="TreeGrafter"/>
</dbReference>
<keyword evidence="7" id="KW-0906">Nuclear pore complex</keyword>
<organism evidence="10 11">
    <name type="scientific">Dillenia turbinata</name>
    <dbReference type="NCBI Taxonomy" id="194707"/>
    <lineage>
        <taxon>Eukaryota</taxon>
        <taxon>Viridiplantae</taxon>
        <taxon>Streptophyta</taxon>
        <taxon>Embryophyta</taxon>
        <taxon>Tracheophyta</taxon>
        <taxon>Spermatophyta</taxon>
        <taxon>Magnoliopsida</taxon>
        <taxon>eudicotyledons</taxon>
        <taxon>Gunneridae</taxon>
        <taxon>Pentapetalae</taxon>
        <taxon>Dilleniales</taxon>
        <taxon>Dilleniaceae</taxon>
        <taxon>Dillenia</taxon>
    </lineage>
</organism>
<reference evidence="10 11" key="1">
    <citation type="submission" date="2023-12" db="EMBL/GenBank/DDBJ databases">
        <title>A high-quality genome assembly for Dillenia turbinata (Dilleniales).</title>
        <authorList>
            <person name="Chanderbali A."/>
        </authorList>
    </citation>
    <scope>NUCLEOTIDE SEQUENCE [LARGE SCALE GENOMIC DNA]</scope>
    <source>
        <strain evidence="10">LSX21</strain>
        <tissue evidence="10">Leaf</tissue>
    </source>
</reference>
<keyword evidence="8" id="KW-0539">Nucleus</keyword>
<dbReference type="PANTHER" id="PTHR23198">
    <property type="entry name" value="NUCLEOPORIN"/>
    <property type="match status" value="1"/>
</dbReference>
<dbReference type="GO" id="GO:0000973">
    <property type="term" value="P:post-transcriptional tethering of RNA polymerase II gene DNA at nuclear periphery"/>
    <property type="evidence" value="ECO:0007669"/>
    <property type="project" value="TreeGrafter"/>
</dbReference>
<sequence length="321" mass="34590">MSCHTRARPTTSTFGATGFGQSPFSGQHGGSRVAAYIPTPETDATGSARPEKLESISGMPVYKDKNHEELRWEDYQLRDKGGPLPANQTTGGISFAASSTPSNPFASSSTFGQSSASLFSTSTSSSLFAPKTPAFSASGFGTLPPAFSSSPFDPPATSNIFGSTASTSTSIFGTASSAFGEQHHPYLETLSLLHCSNLIHHPLDRQVLLLDRVPPLLGRALLLPLVNQAYLIHHQLVWGSYSQALQCLLLQAVPWGLAKQLVLAVTPDLYSLFKKMPAEAWFHRMKKGKNDRRNSTSSESIQLARTLPCTNTVVFIWILTS</sequence>
<dbReference type="InterPro" id="IPR037665">
    <property type="entry name" value="Nucleoporin_S59-like"/>
</dbReference>
<gene>
    <name evidence="10" type="ORF">RJ641_009861</name>
</gene>
<evidence type="ECO:0000256" key="3">
    <source>
        <dbReference type="ARBA" id="ARBA00022448"/>
    </source>
</evidence>
<comment type="caution">
    <text evidence="10">The sequence shown here is derived from an EMBL/GenBank/DDBJ whole genome shotgun (WGS) entry which is preliminary data.</text>
</comment>
<dbReference type="GO" id="GO:0006606">
    <property type="term" value="P:protein import into nucleus"/>
    <property type="evidence" value="ECO:0007669"/>
    <property type="project" value="TreeGrafter"/>
</dbReference>
<dbReference type="GO" id="GO:0034398">
    <property type="term" value="P:telomere tethering at nuclear periphery"/>
    <property type="evidence" value="ECO:0007669"/>
    <property type="project" value="TreeGrafter"/>
</dbReference>
<dbReference type="Gene3D" id="1.10.10.2360">
    <property type="match status" value="1"/>
</dbReference>